<organism evidence="14 15">
    <name type="scientific">Seriola lalandi dorsalis</name>
    <dbReference type="NCBI Taxonomy" id="1841481"/>
    <lineage>
        <taxon>Eukaryota</taxon>
        <taxon>Metazoa</taxon>
        <taxon>Chordata</taxon>
        <taxon>Craniata</taxon>
        <taxon>Vertebrata</taxon>
        <taxon>Euteleostomi</taxon>
        <taxon>Actinopterygii</taxon>
        <taxon>Neopterygii</taxon>
        <taxon>Teleostei</taxon>
        <taxon>Neoteleostei</taxon>
        <taxon>Acanthomorphata</taxon>
        <taxon>Carangaria</taxon>
        <taxon>Carangiformes</taxon>
        <taxon>Carangidae</taxon>
        <taxon>Seriola</taxon>
    </lineage>
</organism>
<feature type="compositionally biased region" description="Polar residues" evidence="10">
    <location>
        <begin position="440"/>
        <end position="456"/>
    </location>
</feature>
<dbReference type="PANTHER" id="PTHR45888">
    <property type="entry name" value="HL01030P-RELATED"/>
    <property type="match status" value="1"/>
</dbReference>
<evidence type="ECO:0000259" key="11">
    <source>
        <dbReference type="PROSITE" id="PS50016"/>
    </source>
</evidence>
<dbReference type="InterPro" id="IPR011011">
    <property type="entry name" value="Znf_FYVE_PHD"/>
</dbReference>
<reference evidence="14" key="1">
    <citation type="submission" date="2025-08" db="UniProtKB">
        <authorList>
            <consortium name="Ensembl"/>
        </authorList>
    </citation>
    <scope>IDENTIFICATION</scope>
</reference>
<dbReference type="GO" id="GO:0044666">
    <property type="term" value="C:MLL3/4 complex"/>
    <property type="evidence" value="ECO:0007669"/>
    <property type="project" value="InterPro"/>
</dbReference>
<evidence type="ECO:0000256" key="2">
    <source>
        <dbReference type="ARBA" id="ARBA00022723"/>
    </source>
</evidence>
<dbReference type="PROSITE" id="PS50016">
    <property type="entry name" value="ZF_PHD_2"/>
    <property type="match status" value="2"/>
</dbReference>
<evidence type="ECO:0000256" key="3">
    <source>
        <dbReference type="ARBA" id="ARBA00022737"/>
    </source>
</evidence>
<feature type="domain" description="PHD-type" evidence="11">
    <location>
        <begin position="351"/>
        <end position="420"/>
    </location>
</feature>
<dbReference type="InterPro" id="IPR001841">
    <property type="entry name" value="Znf_RING"/>
</dbReference>
<reference evidence="14" key="2">
    <citation type="submission" date="2025-09" db="UniProtKB">
        <authorList>
            <consortium name="Ensembl"/>
        </authorList>
    </citation>
    <scope>IDENTIFICATION</scope>
</reference>
<keyword evidence="6" id="KW-0805">Transcription regulation</keyword>
<keyword evidence="2" id="KW-0479">Metal-binding</keyword>
<feature type="region of interest" description="Disordered" evidence="10">
    <location>
        <begin position="1"/>
        <end position="21"/>
    </location>
</feature>
<evidence type="ECO:0000256" key="8">
    <source>
        <dbReference type="ARBA" id="ARBA00023242"/>
    </source>
</evidence>
<dbReference type="PROSITE" id="PS51805">
    <property type="entry name" value="EPHD"/>
    <property type="match status" value="1"/>
</dbReference>
<dbReference type="InterPro" id="IPR013083">
    <property type="entry name" value="Znf_RING/FYVE/PHD"/>
</dbReference>
<feature type="domain" description="RING-type" evidence="12">
    <location>
        <begin position="245"/>
        <end position="290"/>
    </location>
</feature>
<evidence type="ECO:0000313" key="14">
    <source>
        <dbReference type="Ensembl" id="ENSSLDP00000025187.1"/>
    </source>
</evidence>
<dbReference type="FunFam" id="3.30.40.10:FF:000080">
    <property type="entry name" value="Histone-lysine N-methyltransferase 2C"/>
    <property type="match status" value="1"/>
</dbReference>
<dbReference type="InterPro" id="IPR001965">
    <property type="entry name" value="Znf_PHD"/>
</dbReference>
<evidence type="ECO:0000313" key="15">
    <source>
        <dbReference type="Proteomes" id="UP000261360"/>
    </source>
</evidence>
<dbReference type="GO" id="GO:0042800">
    <property type="term" value="F:histone H3K4 methyltransferase activity"/>
    <property type="evidence" value="ECO:0007669"/>
    <property type="project" value="InterPro"/>
</dbReference>
<dbReference type="STRING" id="1841481.ENSSLDP00000025187"/>
<sequence>VVVDEEDSMDGTEITESVGPQDTGETLRCSFLIHYVHVGSVGSDIRLELRLCAFCYCGGRSLLGQGDLQVFCTTPQFEALFSHKGGGGSTSDSIDGDKTTQPKMTGETTSGPREKTNCEEEPDPASRFWDELSHVGLPQDLKVQSVFESGQCWAHQSCALWSEGVCEGEGQSLLNVDRAIDSGSTKHCAYCKRLGASIKCCAEGCAQLYHYPCAGAAGTFQDIRSLSLLCPEHIELAIHKYDVNCALCDSPGDLLDQLFCTSCGQHYHGMCLDMAVTPLRRAGWQCPECKICQTSLKILMLFLCLCTGDSCGWGHYVFRLSVHSSAYFATQNCRVCIQCGTRTSGQWHHTSLLCENCVQNQDPALCCPTCSCILDPEHHKDLLFCHTCKRWLHLECERQNSGQAEIHPREDYVCSNCRSPAAEQTLQAEDMDTGPELSPQPASMHTDTETSLQLAQKHTDLEPGTQLPPEMHNDPKPELLAVPLHSDPEPVQATVQEEKLATSAQKPGGSLFQKG</sequence>
<dbReference type="Ensembl" id="ENSSLDT00000025974.1">
    <property type="protein sequence ID" value="ENSSLDP00000025187.1"/>
    <property type="gene ID" value="ENSSLDG00000019597.1"/>
</dbReference>
<dbReference type="PANTHER" id="PTHR45888:SF1">
    <property type="entry name" value="HISTONE-LYSINE N-METHYLTRANSFERASE 2C"/>
    <property type="match status" value="1"/>
</dbReference>
<dbReference type="Pfam" id="PF13771">
    <property type="entry name" value="zf-HC5HC2H"/>
    <property type="match status" value="1"/>
</dbReference>
<evidence type="ECO:0000256" key="4">
    <source>
        <dbReference type="ARBA" id="ARBA00022771"/>
    </source>
</evidence>
<proteinExistence type="predicted"/>
<accession>A0A3B4Y6Y0</accession>
<keyword evidence="3" id="KW-0677">Repeat</keyword>
<dbReference type="Gene3D" id="3.30.40.10">
    <property type="entry name" value="Zinc/RING finger domain, C3HC4 (zinc finger)"/>
    <property type="match status" value="2"/>
</dbReference>
<dbReference type="InterPro" id="IPR019787">
    <property type="entry name" value="Znf_PHD-finger"/>
</dbReference>
<keyword evidence="4 9" id="KW-0863">Zinc-finger</keyword>
<keyword evidence="5" id="KW-0862">Zinc</keyword>
<evidence type="ECO:0000259" key="13">
    <source>
        <dbReference type="PROSITE" id="PS51805"/>
    </source>
</evidence>
<feature type="region of interest" description="Disordered" evidence="10">
    <location>
        <begin position="428"/>
        <end position="492"/>
    </location>
</feature>
<feature type="compositionally biased region" description="Polar residues" evidence="10">
    <location>
        <begin position="101"/>
        <end position="111"/>
    </location>
</feature>
<dbReference type="FunFam" id="3.30.40.10:FF:000852">
    <property type="entry name" value="Histone-lysine N-methyltransferase 2C"/>
    <property type="match status" value="1"/>
</dbReference>
<keyword evidence="8" id="KW-0539">Nucleus</keyword>
<keyword evidence="15" id="KW-1185">Reference proteome</keyword>
<dbReference type="GO" id="GO:0008270">
    <property type="term" value="F:zinc ion binding"/>
    <property type="evidence" value="ECO:0007669"/>
    <property type="project" value="UniProtKB-KW"/>
</dbReference>
<feature type="domain" description="PHD-type" evidence="13">
    <location>
        <begin position="131"/>
        <end position="234"/>
    </location>
</feature>
<name>A0A3B4Y6Y0_SERLL</name>
<evidence type="ECO:0000256" key="7">
    <source>
        <dbReference type="ARBA" id="ARBA00023163"/>
    </source>
</evidence>
<evidence type="ECO:0000256" key="9">
    <source>
        <dbReference type="PROSITE-ProRule" id="PRU00175"/>
    </source>
</evidence>
<dbReference type="PROSITE" id="PS50089">
    <property type="entry name" value="ZF_RING_2"/>
    <property type="match status" value="1"/>
</dbReference>
<dbReference type="SUPFAM" id="SSF57903">
    <property type="entry name" value="FYVE/PHD zinc finger"/>
    <property type="match status" value="2"/>
</dbReference>
<evidence type="ECO:0000256" key="6">
    <source>
        <dbReference type="ARBA" id="ARBA00023015"/>
    </source>
</evidence>
<feature type="region of interest" description="Disordered" evidence="10">
    <location>
        <begin position="83"/>
        <end position="122"/>
    </location>
</feature>
<evidence type="ECO:0008006" key="16">
    <source>
        <dbReference type="Google" id="ProtNLM"/>
    </source>
</evidence>
<dbReference type="InterPro" id="IPR037877">
    <property type="entry name" value="PHD3_KMT2C"/>
</dbReference>
<keyword evidence="7" id="KW-0804">Transcription</keyword>
<dbReference type="CDD" id="cd15509">
    <property type="entry name" value="PHD1_KMT2C_like"/>
    <property type="match status" value="1"/>
</dbReference>
<evidence type="ECO:0000256" key="5">
    <source>
        <dbReference type="ARBA" id="ARBA00022833"/>
    </source>
</evidence>
<dbReference type="Proteomes" id="UP000261360">
    <property type="component" value="Unplaced"/>
</dbReference>
<dbReference type="GO" id="GO:0045944">
    <property type="term" value="P:positive regulation of transcription by RNA polymerase II"/>
    <property type="evidence" value="ECO:0007669"/>
    <property type="project" value="TreeGrafter"/>
</dbReference>
<evidence type="ECO:0000256" key="1">
    <source>
        <dbReference type="ARBA" id="ARBA00004123"/>
    </source>
</evidence>
<dbReference type="GO" id="GO:0003713">
    <property type="term" value="F:transcription coactivator activity"/>
    <property type="evidence" value="ECO:0007669"/>
    <property type="project" value="TreeGrafter"/>
</dbReference>
<comment type="subcellular location">
    <subcellularLocation>
        <location evidence="1">Nucleus</location>
    </subcellularLocation>
</comment>
<dbReference type="InterPro" id="IPR034732">
    <property type="entry name" value="EPHD"/>
</dbReference>
<dbReference type="SMART" id="SM00249">
    <property type="entry name" value="PHD"/>
    <property type="match status" value="3"/>
</dbReference>
<evidence type="ECO:0000259" key="12">
    <source>
        <dbReference type="PROSITE" id="PS50089"/>
    </source>
</evidence>
<feature type="compositionally biased region" description="Acidic residues" evidence="10">
    <location>
        <begin position="1"/>
        <end position="10"/>
    </location>
</feature>
<protein>
    <recommendedName>
        <fullName evidence="16">PHD-type domain-containing protein</fullName>
    </recommendedName>
</protein>
<dbReference type="CDD" id="cd15511">
    <property type="entry name" value="PHD3_KMT2C"/>
    <property type="match status" value="1"/>
</dbReference>
<dbReference type="Pfam" id="PF00628">
    <property type="entry name" value="PHD"/>
    <property type="match status" value="1"/>
</dbReference>
<evidence type="ECO:0000256" key="10">
    <source>
        <dbReference type="SAM" id="MobiDB-lite"/>
    </source>
</evidence>
<dbReference type="AlphaFoldDB" id="A0A3B4Y6Y0"/>
<dbReference type="GeneTree" id="ENSGT00940000166821"/>
<feature type="domain" description="PHD-type" evidence="11">
    <location>
        <begin position="242"/>
        <end position="292"/>
    </location>
</feature>